<organism evidence="1 2">
    <name type="scientific">Liparis tanakae</name>
    <name type="common">Tanaka's snailfish</name>
    <dbReference type="NCBI Taxonomy" id="230148"/>
    <lineage>
        <taxon>Eukaryota</taxon>
        <taxon>Metazoa</taxon>
        <taxon>Chordata</taxon>
        <taxon>Craniata</taxon>
        <taxon>Vertebrata</taxon>
        <taxon>Euteleostomi</taxon>
        <taxon>Actinopterygii</taxon>
        <taxon>Neopterygii</taxon>
        <taxon>Teleostei</taxon>
        <taxon>Neoteleostei</taxon>
        <taxon>Acanthomorphata</taxon>
        <taxon>Eupercaria</taxon>
        <taxon>Perciformes</taxon>
        <taxon>Cottioidei</taxon>
        <taxon>Cottales</taxon>
        <taxon>Liparidae</taxon>
        <taxon>Liparis</taxon>
    </lineage>
</organism>
<sequence length="219" mass="23084">MAWPHPGAGHVAQAVALTVTRTRPGARGAFTRMVGFAVLDALTLLPQRQPAGSVVQLSRVRQEVDLDKRVGVAVVVSGSQVPGLQHVDDQVSEVPVVVDLELRENECVGGDGRGITKSYEIKPTTLCRCFLCMAGDAGWPGLGTPLEAADPVPEWRRAERSSAERTLKHSGPSPAADIPGASCWDTFCSSAASCLGSTPGDRCPPTETHILEGGVQLKL</sequence>
<evidence type="ECO:0000313" key="1">
    <source>
        <dbReference type="EMBL" id="TNN86239.1"/>
    </source>
</evidence>
<name>A0A4Z2J7S9_9TELE</name>
<comment type="caution">
    <text evidence="1">The sequence shown here is derived from an EMBL/GenBank/DDBJ whole genome shotgun (WGS) entry which is preliminary data.</text>
</comment>
<dbReference type="EMBL" id="SRLO01000017">
    <property type="protein sequence ID" value="TNN86239.1"/>
    <property type="molecule type" value="Genomic_DNA"/>
</dbReference>
<evidence type="ECO:0000313" key="2">
    <source>
        <dbReference type="Proteomes" id="UP000314294"/>
    </source>
</evidence>
<accession>A0A4Z2J7S9</accession>
<protein>
    <submittedName>
        <fullName evidence="1">Uncharacterized protein</fullName>
    </submittedName>
</protein>
<dbReference type="AlphaFoldDB" id="A0A4Z2J7S9"/>
<dbReference type="Proteomes" id="UP000314294">
    <property type="component" value="Unassembled WGS sequence"/>
</dbReference>
<proteinExistence type="predicted"/>
<gene>
    <name evidence="1" type="ORF">EYF80_003656</name>
</gene>
<keyword evidence="2" id="KW-1185">Reference proteome</keyword>
<reference evidence="1 2" key="1">
    <citation type="submission" date="2019-03" db="EMBL/GenBank/DDBJ databases">
        <title>First draft genome of Liparis tanakae, snailfish: a comprehensive survey of snailfish specific genes.</title>
        <authorList>
            <person name="Kim W."/>
            <person name="Song I."/>
            <person name="Jeong J.-H."/>
            <person name="Kim D."/>
            <person name="Kim S."/>
            <person name="Ryu S."/>
            <person name="Song J.Y."/>
            <person name="Lee S.K."/>
        </authorList>
    </citation>
    <scope>NUCLEOTIDE SEQUENCE [LARGE SCALE GENOMIC DNA]</scope>
    <source>
        <tissue evidence="1">Muscle</tissue>
    </source>
</reference>